<dbReference type="EMBL" id="JABKAU010000008">
    <property type="protein sequence ID" value="NVO30785.1"/>
    <property type="molecule type" value="Genomic_DNA"/>
</dbReference>
<name>A0A7Y7PN29_9BACT</name>
<dbReference type="Proteomes" id="UP000565521">
    <property type="component" value="Unassembled WGS sequence"/>
</dbReference>
<dbReference type="RefSeq" id="WP_176907707.1">
    <property type="nucleotide sequence ID" value="NZ_JABKAU010000008.1"/>
</dbReference>
<organism evidence="1 2">
    <name type="scientific">Hymenobacter lapidiphilus</name>
    <dbReference type="NCBI Taxonomy" id="2608003"/>
    <lineage>
        <taxon>Bacteria</taxon>
        <taxon>Pseudomonadati</taxon>
        <taxon>Bacteroidota</taxon>
        <taxon>Cytophagia</taxon>
        <taxon>Cytophagales</taxon>
        <taxon>Hymenobacteraceae</taxon>
        <taxon>Hymenobacter</taxon>
    </lineage>
</organism>
<accession>A0A7Y7PN29</accession>
<comment type="caution">
    <text evidence="1">The sequence shown here is derived from an EMBL/GenBank/DDBJ whole genome shotgun (WGS) entry which is preliminary data.</text>
</comment>
<proteinExistence type="predicted"/>
<dbReference type="AlphaFoldDB" id="A0A7Y7PN29"/>
<keyword evidence="2" id="KW-1185">Reference proteome</keyword>
<evidence type="ECO:0000313" key="1">
    <source>
        <dbReference type="EMBL" id="NVO30785.1"/>
    </source>
</evidence>
<evidence type="ECO:0008006" key="3">
    <source>
        <dbReference type="Google" id="ProtNLM"/>
    </source>
</evidence>
<protein>
    <recommendedName>
        <fullName evidence="3">Nucleotide-diphospho-sugar transferase domain-containing protein</fullName>
    </recommendedName>
</protein>
<gene>
    <name evidence="1" type="ORF">HW554_06170</name>
</gene>
<sequence>MNYLIYLAHGPAAIKHEALYSLLTYFEVAPAPPATVLVYTDTPDVFRQVLGERADVLYPAVTAEQWRAWRGAADMVYLLKIGVLEHAAAHYHGNLLFTDTDTLWQRDPSPIFVQIAEGARFMHLDEGVMRTGNLLSRKVYRRLQGREFAVGAGRVRIGPDTRLYNSGIIGFRSEDAVLLGDITPLADQLYATYHKHMMEQLATGLRLGLDSPLREAAPYVLHYWNLKAIRPALTRVFEQYAGQDLPTLRHHLDALDIAGQHTAELAYRELPGWHRTLLKLLGRQWRIAGGAE</sequence>
<reference evidence="1 2" key="1">
    <citation type="submission" date="2020-05" db="EMBL/GenBank/DDBJ databases">
        <title>Hymenobacter terrestris sp. nov. and Hymenobacter lapidiphilus sp. nov., isolated from regoliths in Antarctica.</title>
        <authorList>
            <person name="Sedlacek I."/>
            <person name="Pantucek R."/>
            <person name="Zeman M."/>
            <person name="Holochova P."/>
            <person name="Kralova S."/>
            <person name="Stankova E."/>
            <person name="Sedo O."/>
            <person name="Micenkova L."/>
            <person name="Svec P."/>
            <person name="Gupta V."/>
            <person name="Sood U."/>
            <person name="Korpole U.S."/>
            <person name="Lal R."/>
        </authorList>
    </citation>
    <scope>NUCLEOTIDE SEQUENCE [LARGE SCALE GENOMIC DNA]</scope>
    <source>
        <strain evidence="1 2">P5342</strain>
    </source>
</reference>
<evidence type="ECO:0000313" key="2">
    <source>
        <dbReference type="Proteomes" id="UP000565521"/>
    </source>
</evidence>